<dbReference type="Pfam" id="PF00196">
    <property type="entry name" value="GerE"/>
    <property type="match status" value="1"/>
</dbReference>
<evidence type="ECO:0000259" key="4">
    <source>
        <dbReference type="PROSITE" id="PS50043"/>
    </source>
</evidence>
<dbReference type="InterPro" id="IPR016032">
    <property type="entry name" value="Sig_transdc_resp-reg_C-effctor"/>
</dbReference>
<dbReference type="PANTHER" id="PTHR44688:SF16">
    <property type="entry name" value="DNA-BINDING TRANSCRIPTIONAL ACTIVATOR DEVR_DOSR"/>
    <property type="match status" value="1"/>
</dbReference>
<dbReference type="PROSITE" id="PS50043">
    <property type="entry name" value="HTH_LUXR_2"/>
    <property type="match status" value="1"/>
</dbReference>
<dbReference type="PANTHER" id="PTHR44688">
    <property type="entry name" value="DNA-BINDING TRANSCRIPTIONAL ACTIVATOR DEVR_DOSR"/>
    <property type="match status" value="1"/>
</dbReference>
<evidence type="ECO:0000256" key="3">
    <source>
        <dbReference type="ARBA" id="ARBA00023163"/>
    </source>
</evidence>
<protein>
    <submittedName>
        <fullName evidence="5">DNA-binding NarL/FixJ family response regulator</fullName>
    </submittedName>
</protein>
<dbReference type="CDD" id="cd06170">
    <property type="entry name" value="LuxR_C_like"/>
    <property type="match status" value="1"/>
</dbReference>
<evidence type="ECO:0000313" key="6">
    <source>
        <dbReference type="Proteomes" id="UP000238392"/>
    </source>
</evidence>
<feature type="domain" description="HTH luxR-type" evidence="4">
    <location>
        <begin position="141"/>
        <end position="206"/>
    </location>
</feature>
<evidence type="ECO:0000256" key="1">
    <source>
        <dbReference type="ARBA" id="ARBA00023015"/>
    </source>
</evidence>
<dbReference type="Gene3D" id="3.40.50.2300">
    <property type="match status" value="1"/>
</dbReference>
<dbReference type="EMBL" id="PVTQ01000003">
    <property type="protein sequence ID" value="PRY91499.1"/>
    <property type="molecule type" value="Genomic_DNA"/>
</dbReference>
<dbReference type="SUPFAM" id="SSF46894">
    <property type="entry name" value="C-terminal effector domain of the bipartite response regulators"/>
    <property type="match status" value="1"/>
</dbReference>
<keyword evidence="1" id="KW-0805">Transcription regulation</keyword>
<dbReference type="GO" id="GO:0003677">
    <property type="term" value="F:DNA binding"/>
    <property type="evidence" value="ECO:0007669"/>
    <property type="project" value="UniProtKB-KW"/>
</dbReference>
<sequence>MCVHIVSASKLLTDMFSNICGSCGCRVGQTVSSLTQLEPVAEDDLVLYHVPEPEGSILSDIHDFRVRQPNLRLIMVAGRGLPRHVQDLLSPQMAAIIDEDQSAKTLMATLTMVQEGYRIVRMNGEYHQRTSEVRTPEFSVPDDDTSGLSERERTILGLLRNGVTNKAIANRLGIQEATVKVHLRACYRKIGAKNRTQAAIWASERLSEETPSRAS</sequence>
<proteinExistence type="predicted"/>
<dbReference type="SMART" id="SM00421">
    <property type="entry name" value="HTH_LUXR"/>
    <property type="match status" value="1"/>
</dbReference>
<name>A0A2T0WXT8_9RHOB</name>
<accession>A0A2T0WXT8</accession>
<dbReference type="Proteomes" id="UP000238392">
    <property type="component" value="Unassembled WGS sequence"/>
</dbReference>
<dbReference type="SUPFAM" id="SSF52172">
    <property type="entry name" value="CheY-like"/>
    <property type="match status" value="1"/>
</dbReference>
<dbReference type="GO" id="GO:0006355">
    <property type="term" value="P:regulation of DNA-templated transcription"/>
    <property type="evidence" value="ECO:0007669"/>
    <property type="project" value="InterPro"/>
</dbReference>
<comment type="caution">
    <text evidence="5">The sequence shown here is derived from an EMBL/GenBank/DDBJ whole genome shotgun (WGS) entry which is preliminary data.</text>
</comment>
<dbReference type="InterPro" id="IPR011006">
    <property type="entry name" value="CheY-like_superfamily"/>
</dbReference>
<reference evidence="5 6" key="1">
    <citation type="submission" date="2018-03" db="EMBL/GenBank/DDBJ databases">
        <title>Genomic Encyclopedia of Archaeal and Bacterial Type Strains, Phase II (KMG-II): from individual species to whole genera.</title>
        <authorList>
            <person name="Goeker M."/>
        </authorList>
    </citation>
    <scope>NUCLEOTIDE SEQUENCE [LARGE SCALE GENOMIC DNA]</scope>
    <source>
        <strain evidence="5 6">DSM 100212</strain>
    </source>
</reference>
<dbReference type="PRINTS" id="PR00038">
    <property type="entry name" value="HTHLUXR"/>
</dbReference>
<organism evidence="5 6">
    <name type="scientific">Donghicola tyrosinivorans</name>
    <dbReference type="NCBI Taxonomy" id="1652492"/>
    <lineage>
        <taxon>Bacteria</taxon>
        <taxon>Pseudomonadati</taxon>
        <taxon>Pseudomonadota</taxon>
        <taxon>Alphaproteobacteria</taxon>
        <taxon>Rhodobacterales</taxon>
        <taxon>Roseobacteraceae</taxon>
        <taxon>Donghicola</taxon>
    </lineage>
</organism>
<evidence type="ECO:0000313" key="5">
    <source>
        <dbReference type="EMBL" id="PRY91499.1"/>
    </source>
</evidence>
<gene>
    <name evidence="5" type="ORF">CLV74_10383</name>
</gene>
<keyword evidence="2 5" id="KW-0238">DNA-binding</keyword>
<dbReference type="AlphaFoldDB" id="A0A2T0WXT8"/>
<evidence type="ECO:0000256" key="2">
    <source>
        <dbReference type="ARBA" id="ARBA00023125"/>
    </source>
</evidence>
<dbReference type="InterPro" id="IPR000792">
    <property type="entry name" value="Tscrpt_reg_LuxR_C"/>
</dbReference>
<keyword evidence="6" id="KW-1185">Reference proteome</keyword>
<keyword evidence="3" id="KW-0804">Transcription</keyword>